<evidence type="ECO:0000256" key="1">
    <source>
        <dbReference type="SAM" id="MobiDB-lite"/>
    </source>
</evidence>
<feature type="region of interest" description="Disordered" evidence="1">
    <location>
        <begin position="176"/>
        <end position="204"/>
    </location>
</feature>
<gene>
    <name evidence="2" type="ORF">ARMGADRAFT_1035839</name>
</gene>
<protein>
    <submittedName>
        <fullName evidence="2">Uncharacterized protein</fullName>
    </submittedName>
</protein>
<evidence type="ECO:0000313" key="3">
    <source>
        <dbReference type="Proteomes" id="UP000217790"/>
    </source>
</evidence>
<proteinExistence type="predicted"/>
<organism evidence="2 3">
    <name type="scientific">Armillaria gallica</name>
    <name type="common">Bulbous honey fungus</name>
    <name type="synonym">Armillaria bulbosa</name>
    <dbReference type="NCBI Taxonomy" id="47427"/>
    <lineage>
        <taxon>Eukaryota</taxon>
        <taxon>Fungi</taxon>
        <taxon>Dikarya</taxon>
        <taxon>Basidiomycota</taxon>
        <taxon>Agaricomycotina</taxon>
        <taxon>Agaricomycetes</taxon>
        <taxon>Agaricomycetidae</taxon>
        <taxon>Agaricales</taxon>
        <taxon>Marasmiineae</taxon>
        <taxon>Physalacriaceae</taxon>
        <taxon>Armillaria</taxon>
    </lineage>
</organism>
<dbReference type="EMBL" id="KZ293686">
    <property type="protein sequence ID" value="PBK86112.1"/>
    <property type="molecule type" value="Genomic_DNA"/>
</dbReference>
<dbReference type="AlphaFoldDB" id="A0A2H3D3Z5"/>
<dbReference type="InParanoid" id="A0A2H3D3Z5"/>
<reference evidence="3" key="1">
    <citation type="journal article" date="2017" name="Nat. Ecol. Evol.">
        <title>Genome expansion and lineage-specific genetic innovations in the forest pathogenic fungi Armillaria.</title>
        <authorList>
            <person name="Sipos G."/>
            <person name="Prasanna A.N."/>
            <person name="Walter M.C."/>
            <person name="O'Connor E."/>
            <person name="Balint B."/>
            <person name="Krizsan K."/>
            <person name="Kiss B."/>
            <person name="Hess J."/>
            <person name="Varga T."/>
            <person name="Slot J."/>
            <person name="Riley R."/>
            <person name="Boka B."/>
            <person name="Rigling D."/>
            <person name="Barry K."/>
            <person name="Lee J."/>
            <person name="Mihaltcheva S."/>
            <person name="LaButti K."/>
            <person name="Lipzen A."/>
            <person name="Waldron R."/>
            <person name="Moloney N.M."/>
            <person name="Sperisen C."/>
            <person name="Kredics L."/>
            <person name="Vagvoelgyi C."/>
            <person name="Patrignani A."/>
            <person name="Fitzpatrick D."/>
            <person name="Nagy I."/>
            <person name="Doyle S."/>
            <person name="Anderson J.B."/>
            <person name="Grigoriev I.V."/>
            <person name="Gueldener U."/>
            <person name="Muensterkoetter M."/>
            <person name="Nagy L.G."/>
        </authorList>
    </citation>
    <scope>NUCLEOTIDE SEQUENCE [LARGE SCALE GENOMIC DNA]</scope>
    <source>
        <strain evidence="3">Ar21-2</strain>
    </source>
</reference>
<sequence>MSKNFKKKRNLQNLLYAATRVRTVIISRFYGLSHEAIAFRIVLANEGGRCKHLIDAQDDGFRNEKSPTDTLKPSSGIRTLILNNRNLPKRRPKGDPPKIFVIIQRGPVIEVVHADLAYADFSGGVKRTGKDSCVSVSEPSCSPPAPYILPAKAYRQGHSTSKDDKMIKVYEKISMNMNDNNGSEPEKKKKMRKRRRVGLYLSHG</sequence>
<dbReference type="Proteomes" id="UP000217790">
    <property type="component" value="Unassembled WGS sequence"/>
</dbReference>
<name>A0A2H3D3Z5_ARMGA</name>
<evidence type="ECO:0000313" key="2">
    <source>
        <dbReference type="EMBL" id="PBK86112.1"/>
    </source>
</evidence>
<dbReference type="OrthoDB" id="10663568at2759"/>
<keyword evidence="3" id="KW-1185">Reference proteome</keyword>
<accession>A0A2H3D3Z5</accession>
<feature type="compositionally biased region" description="Basic residues" evidence="1">
    <location>
        <begin position="188"/>
        <end position="197"/>
    </location>
</feature>